<feature type="domain" description="Reverse transcriptase" evidence="1">
    <location>
        <begin position="1"/>
        <end position="167"/>
    </location>
</feature>
<evidence type="ECO:0000313" key="3">
    <source>
        <dbReference type="Proteomes" id="UP000823561"/>
    </source>
</evidence>
<comment type="caution">
    <text evidence="2">The sequence shown here is derived from an EMBL/GenBank/DDBJ whole genome shotgun (WGS) entry which is preliminary data.</text>
</comment>
<reference evidence="2" key="1">
    <citation type="submission" date="2020-10" db="EMBL/GenBank/DDBJ databases">
        <title>Chromosome-scale genome assembly of the Allis shad, Alosa alosa.</title>
        <authorList>
            <person name="Margot Z."/>
            <person name="Christophe K."/>
            <person name="Cabau C."/>
            <person name="Louis A."/>
            <person name="Berthelot C."/>
            <person name="Parey E."/>
            <person name="Roest Crollius H."/>
            <person name="Montfort J."/>
            <person name="Robinson-Rechavi M."/>
            <person name="Bucao C."/>
            <person name="Bouchez O."/>
            <person name="Gislard M."/>
            <person name="Lluch J."/>
            <person name="Milhes M."/>
            <person name="Lampietro C."/>
            <person name="Lopez Roques C."/>
            <person name="Donnadieu C."/>
            <person name="Braasch I."/>
            <person name="Desvignes T."/>
            <person name="Postlethwait J."/>
            <person name="Bobe J."/>
            <person name="Guiguen Y."/>
        </authorList>
    </citation>
    <scope>NUCLEOTIDE SEQUENCE</scope>
    <source>
        <strain evidence="2">M-15738</strain>
        <tissue evidence="2">Blood</tissue>
    </source>
</reference>
<gene>
    <name evidence="2" type="ORF">AALO_G00069700</name>
</gene>
<protein>
    <recommendedName>
        <fullName evidence="1">Reverse transcriptase domain-containing protein</fullName>
    </recommendedName>
</protein>
<keyword evidence="3" id="KW-1185">Reference proteome</keyword>
<organism evidence="2 3">
    <name type="scientific">Alosa alosa</name>
    <name type="common">allis shad</name>
    <dbReference type="NCBI Taxonomy" id="278164"/>
    <lineage>
        <taxon>Eukaryota</taxon>
        <taxon>Metazoa</taxon>
        <taxon>Chordata</taxon>
        <taxon>Craniata</taxon>
        <taxon>Vertebrata</taxon>
        <taxon>Euteleostomi</taxon>
        <taxon>Actinopterygii</taxon>
        <taxon>Neopterygii</taxon>
        <taxon>Teleostei</taxon>
        <taxon>Clupei</taxon>
        <taxon>Clupeiformes</taxon>
        <taxon>Clupeoidei</taxon>
        <taxon>Clupeidae</taxon>
        <taxon>Alosa</taxon>
    </lineage>
</organism>
<dbReference type="InterPro" id="IPR000477">
    <property type="entry name" value="RT_dom"/>
</dbReference>
<accession>A0AAV6H3X0</accession>
<sequence>MLVTCDVQSLYTRIPHEAGTEALLHFFSRRATDTAPPNEFLLTLSEVVLTVNYFQYAGSYYLQKRGVSMGSCFAPSYACLVMGLWEAKFIDNPVNNLFLPKIPLWKRYIDDVFFIWMGTSLELDQFVAYINSTTPFLRFTVEHSTDNVNFLYLTIYKNSQRGLETSIYRKPLSRNTLLRADSHHPKQLIKNIPIGQFLQLRRNCSSERGLSLSLSSVQQK</sequence>
<name>A0AAV6H3X0_9TELE</name>
<dbReference type="EMBL" id="JADWDJ010000005">
    <property type="protein sequence ID" value="KAG5281304.1"/>
    <property type="molecule type" value="Genomic_DNA"/>
</dbReference>
<dbReference type="PANTHER" id="PTHR21301">
    <property type="entry name" value="REVERSE TRANSCRIPTASE"/>
    <property type="match status" value="1"/>
</dbReference>
<dbReference type="AlphaFoldDB" id="A0AAV6H3X0"/>
<dbReference type="PANTHER" id="PTHR21301:SF13">
    <property type="match status" value="1"/>
</dbReference>
<dbReference type="PROSITE" id="PS50878">
    <property type="entry name" value="RT_POL"/>
    <property type="match status" value="1"/>
</dbReference>
<dbReference type="Proteomes" id="UP000823561">
    <property type="component" value="Chromosome 5"/>
</dbReference>
<evidence type="ECO:0000259" key="1">
    <source>
        <dbReference type="PROSITE" id="PS50878"/>
    </source>
</evidence>
<proteinExistence type="predicted"/>
<evidence type="ECO:0000313" key="2">
    <source>
        <dbReference type="EMBL" id="KAG5281304.1"/>
    </source>
</evidence>